<feature type="domain" description="FAS1" evidence="1">
    <location>
        <begin position="38"/>
        <end position="231"/>
    </location>
</feature>
<dbReference type="Gene3D" id="2.30.180.10">
    <property type="entry name" value="FAS1 domain"/>
    <property type="match status" value="3"/>
</dbReference>
<dbReference type="PANTHER" id="PTHR10900:SF77">
    <property type="entry name" value="FI19380P1"/>
    <property type="match status" value="1"/>
</dbReference>
<dbReference type="InterPro" id="IPR036378">
    <property type="entry name" value="FAS1_dom_sf"/>
</dbReference>
<dbReference type="Proteomes" id="UP000309488">
    <property type="component" value="Unassembled WGS sequence"/>
</dbReference>
<dbReference type="Pfam" id="PF02469">
    <property type="entry name" value="Fasciclin"/>
    <property type="match status" value="3"/>
</dbReference>
<keyword evidence="3" id="KW-1185">Reference proteome</keyword>
<dbReference type="InterPro" id="IPR000782">
    <property type="entry name" value="FAS1_domain"/>
</dbReference>
<dbReference type="PROSITE" id="PS51257">
    <property type="entry name" value="PROKAR_LIPOPROTEIN"/>
    <property type="match status" value="1"/>
</dbReference>
<organism evidence="2 3">
    <name type="scientific">Pedobacter polaris</name>
    <dbReference type="NCBI Taxonomy" id="2571273"/>
    <lineage>
        <taxon>Bacteria</taxon>
        <taxon>Pseudomonadati</taxon>
        <taxon>Bacteroidota</taxon>
        <taxon>Sphingobacteriia</taxon>
        <taxon>Sphingobacteriales</taxon>
        <taxon>Sphingobacteriaceae</taxon>
        <taxon>Pedobacter</taxon>
    </lineage>
</organism>
<dbReference type="SMART" id="SM00554">
    <property type="entry name" value="FAS1"/>
    <property type="match status" value="2"/>
</dbReference>
<evidence type="ECO:0000313" key="2">
    <source>
        <dbReference type="EMBL" id="TKC10458.1"/>
    </source>
</evidence>
<dbReference type="SUPFAM" id="SSF82153">
    <property type="entry name" value="FAS1 domain"/>
    <property type="match status" value="2"/>
</dbReference>
<dbReference type="EMBL" id="SWBR01000002">
    <property type="protein sequence ID" value="TKC10458.1"/>
    <property type="molecule type" value="Genomic_DNA"/>
</dbReference>
<sequence>MTKLVLNFITVCLTFIFLLTGCRKKEFDEFYGRPENLGDPIYQQLQQKGNFTKFLDCIDKSGYKETLSAAGSWTVFAPTDAAFATYMAENNLTTISNELASAIVRYAMTYDGEKIERLSDNLTSRGFVKNTGFRRRTVYYDFVYDGTDADGNPIKVIAGNRNGTYLSTDFNNKNIPYFLPPFMSFTGISAVDYNFFYPNANYNGKNVAGAQITEQDIVAENGVIHIIDKVLTPPLSIDQYINTKSQYGAFKSLLDKYVTYNLNADISHRYQVLTGKADNVYAKNYSSLLGFSPNNENFLKEDANDAQTGMYTIFAPTDAAVEAYSKVLLKYYAKSVLRPGTYKEQLNELSAIRPDIIRDFINSHMYRAAVWPTKFTTVNSFLGEPTKLTTGNVVDKQFLSNGLLYGVSTAQNANAFATVYGKINLDPTYKIMKQAMDFLGYTIPPKTASLRYIIVPITDATLVSMGISYDPFFPKAPIRGDLTILRRILQTHIIPLGNRDVPNFAASSGILEASNGEYIKYANGRISSAGTEDNAAVIDKTIAIDSITTAVNGADVYAAKVLMYTVLPVSKHIEKNGTLATDPYYAFWQYLKGNVTLYNATTGAINGVSDGSFYTIFVPTNAAVQAAVTANLLPKLANGTPNFAPTDAAEISKVSKFIQYHIIKNTVANDGQKTGVFESLLKDDSGDAAKVTVTANTNGPNVLTLRDVANSTVNVLLGPTDRSNVLSNRTVIHQINTYLKYQF</sequence>
<accession>A0A4U1CWT4</accession>
<dbReference type="PANTHER" id="PTHR10900">
    <property type="entry name" value="PERIOSTIN-RELATED"/>
    <property type="match status" value="1"/>
</dbReference>
<name>A0A4U1CWT4_9SPHI</name>
<reference evidence="2 3" key="1">
    <citation type="submission" date="2019-04" db="EMBL/GenBank/DDBJ databases">
        <title>Pedobacter sp. RP-3-22 sp. nov., isolated from Arctic soil.</title>
        <authorList>
            <person name="Dahal R.H."/>
            <person name="Kim D.-U."/>
        </authorList>
    </citation>
    <scope>NUCLEOTIDE SEQUENCE [LARGE SCALE GENOMIC DNA]</scope>
    <source>
        <strain evidence="2 3">RP-3-22</strain>
    </source>
</reference>
<dbReference type="PROSITE" id="PS50213">
    <property type="entry name" value="FAS1"/>
    <property type="match status" value="2"/>
</dbReference>
<proteinExistence type="predicted"/>
<evidence type="ECO:0000313" key="3">
    <source>
        <dbReference type="Proteomes" id="UP000309488"/>
    </source>
</evidence>
<dbReference type="InterPro" id="IPR050904">
    <property type="entry name" value="Adhesion/Biosynth-related"/>
</dbReference>
<dbReference type="OrthoDB" id="659398at2"/>
<feature type="domain" description="FAS1" evidence="1">
    <location>
        <begin position="571"/>
        <end position="739"/>
    </location>
</feature>
<evidence type="ECO:0000259" key="1">
    <source>
        <dbReference type="PROSITE" id="PS50213"/>
    </source>
</evidence>
<dbReference type="AlphaFoldDB" id="A0A4U1CWT4"/>
<protein>
    <recommendedName>
        <fullName evidence="1">FAS1 domain-containing protein</fullName>
    </recommendedName>
</protein>
<gene>
    <name evidence="2" type="ORF">FA048_09745</name>
</gene>
<comment type="caution">
    <text evidence="2">The sequence shown here is derived from an EMBL/GenBank/DDBJ whole genome shotgun (WGS) entry which is preliminary data.</text>
</comment>
<dbReference type="RefSeq" id="WP_136840317.1">
    <property type="nucleotide sequence ID" value="NZ_SWBR01000002.1"/>
</dbReference>